<organism evidence="6 7">
    <name type="scientific">Pseudonocardia endophytica</name>
    <dbReference type="NCBI Taxonomy" id="401976"/>
    <lineage>
        <taxon>Bacteria</taxon>
        <taxon>Bacillati</taxon>
        <taxon>Actinomycetota</taxon>
        <taxon>Actinomycetes</taxon>
        <taxon>Pseudonocardiales</taxon>
        <taxon>Pseudonocardiaceae</taxon>
        <taxon>Pseudonocardia</taxon>
    </lineage>
</organism>
<dbReference type="SUPFAM" id="SSF52172">
    <property type="entry name" value="CheY-like"/>
    <property type="match status" value="1"/>
</dbReference>
<dbReference type="Gene3D" id="3.40.50.2300">
    <property type="match status" value="1"/>
</dbReference>
<dbReference type="InterPro" id="IPR039420">
    <property type="entry name" value="WalR-like"/>
</dbReference>
<evidence type="ECO:0000259" key="5">
    <source>
        <dbReference type="PROSITE" id="PS50110"/>
    </source>
</evidence>
<evidence type="ECO:0000256" key="4">
    <source>
        <dbReference type="PROSITE-ProRule" id="PRU00169"/>
    </source>
</evidence>
<keyword evidence="1" id="KW-0805">Transcription regulation</keyword>
<dbReference type="GO" id="GO:0003677">
    <property type="term" value="F:DNA binding"/>
    <property type="evidence" value="ECO:0007669"/>
    <property type="project" value="UniProtKB-KW"/>
</dbReference>
<evidence type="ECO:0000256" key="1">
    <source>
        <dbReference type="ARBA" id="ARBA00023015"/>
    </source>
</evidence>
<dbReference type="CDD" id="cd17535">
    <property type="entry name" value="REC_NarL-like"/>
    <property type="match status" value="1"/>
</dbReference>
<dbReference type="SMART" id="SM00448">
    <property type="entry name" value="REC"/>
    <property type="match status" value="1"/>
</dbReference>
<accession>A0A4R1I5K7</accession>
<dbReference type="AlphaFoldDB" id="A0A4R1I5K7"/>
<keyword evidence="3" id="KW-0804">Transcription</keyword>
<evidence type="ECO:0000313" key="7">
    <source>
        <dbReference type="Proteomes" id="UP000295560"/>
    </source>
</evidence>
<feature type="domain" description="Response regulatory" evidence="5">
    <location>
        <begin position="4"/>
        <end position="120"/>
    </location>
</feature>
<keyword evidence="7" id="KW-1185">Reference proteome</keyword>
<dbReference type="Pfam" id="PF00072">
    <property type="entry name" value="Response_reg"/>
    <property type="match status" value="1"/>
</dbReference>
<proteinExistence type="predicted"/>
<name>A0A4R1I5K7_PSEEN</name>
<dbReference type="Proteomes" id="UP000295560">
    <property type="component" value="Unassembled WGS sequence"/>
</dbReference>
<dbReference type="InterPro" id="IPR011006">
    <property type="entry name" value="CheY-like_superfamily"/>
</dbReference>
<dbReference type="InterPro" id="IPR001789">
    <property type="entry name" value="Sig_transdc_resp-reg_receiver"/>
</dbReference>
<dbReference type="PANTHER" id="PTHR43214:SF24">
    <property type="entry name" value="TRANSCRIPTIONAL REGULATORY PROTEIN NARL-RELATED"/>
    <property type="match status" value="1"/>
</dbReference>
<evidence type="ECO:0000256" key="2">
    <source>
        <dbReference type="ARBA" id="ARBA00023125"/>
    </source>
</evidence>
<dbReference type="PANTHER" id="PTHR43214">
    <property type="entry name" value="TWO-COMPONENT RESPONSE REGULATOR"/>
    <property type="match status" value="1"/>
</dbReference>
<keyword evidence="2" id="KW-0238">DNA-binding</keyword>
<comment type="caution">
    <text evidence="6">The sequence shown here is derived from an EMBL/GenBank/DDBJ whole genome shotgun (WGS) entry which is preliminary data.</text>
</comment>
<feature type="modified residue" description="4-aspartylphosphate" evidence="4">
    <location>
        <position position="55"/>
    </location>
</feature>
<gene>
    <name evidence="6" type="ORF">EV378_1146</name>
</gene>
<keyword evidence="4" id="KW-0597">Phosphoprotein</keyword>
<evidence type="ECO:0000256" key="3">
    <source>
        <dbReference type="ARBA" id="ARBA00023163"/>
    </source>
</evidence>
<evidence type="ECO:0000313" key="6">
    <source>
        <dbReference type="EMBL" id="TCK25342.1"/>
    </source>
</evidence>
<dbReference type="InterPro" id="IPR058245">
    <property type="entry name" value="NreC/VraR/RcsB-like_REC"/>
</dbReference>
<dbReference type="PROSITE" id="PS50110">
    <property type="entry name" value="RESPONSE_REGULATORY"/>
    <property type="match status" value="1"/>
</dbReference>
<dbReference type="RefSeq" id="WP_132421652.1">
    <property type="nucleotide sequence ID" value="NZ_SMFZ01000001.1"/>
</dbReference>
<protein>
    <submittedName>
        <fullName evidence="6">Response regulator receiver domain-containing protein</fullName>
    </submittedName>
</protein>
<dbReference type="EMBL" id="SMFZ01000001">
    <property type="protein sequence ID" value="TCK25342.1"/>
    <property type="molecule type" value="Genomic_DNA"/>
</dbReference>
<dbReference type="OrthoDB" id="7352332at2"/>
<dbReference type="GO" id="GO:0000160">
    <property type="term" value="P:phosphorelay signal transduction system"/>
    <property type="evidence" value="ECO:0007669"/>
    <property type="project" value="InterPro"/>
</dbReference>
<reference evidence="6 7" key="1">
    <citation type="submission" date="2019-03" db="EMBL/GenBank/DDBJ databases">
        <title>Sequencing the genomes of 1000 actinobacteria strains.</title>
        <authorList>
            <person name="Klenk H.-P."/>
        </authorList>
    </citation>
    <scope>NUCLEOTIDE SEQUENCE [LARGE SCALE GENOMIC DNA]</scope>
    <source>
        <strain evidence="6 7">DSM 44969</strain>
    </source>
</reference>
<sequence>MPVGVLIVDDQAAFRDVARMVVEMADGFTVVGEACGGADGVDAAARLTPELVLMDMNMPDLDGFEATRRIRAACPATRVLMLSTHDPADFRPRALAAGALDFLAKSAFDPFVLEDAWAAA</sequence>